<dbReference type="AlphaFoldDB" id="A0A2G2WWL3"/>
<feature type="transmembrane region" description="Helical" evidence="1">
    <location>
        <begin position="88"/>
        <end position="109"/>
    </location>
</feature>
<name>A0A2G2WWL3_CAPBA</name>
<protein>
    <submittedName>
        <fullName evidence="2">Uncharacterized protein</fullName>
    </submittedName>
</protein>
<dbReference type="Proteomes" id="UP000224567">
    <property type="component" value="Unassembled WGS sequence"/>
</dbReference>
<proteinExistence type="predicted"/>
<reference evidence="3" key="2">
    <citation type="journal article" date="2017" name="J. Anim. Genet.">
        <title>Multiple reference genome sequences of hot pepper reveal the massive evolution of plant disease resistance genes by retroduplication.</title>
        <authorList>
            <person name="Kim S."/>
            <person name="Park J."/>
            <person name="Yeom S.-I."/>
            <person name="Kim Y.-M."/>
            <person name="Seo E."/>
            <person name="Kim K.-T."/>
            <person name="Kim M.-S."/>
            <person name="Lee J.M."/>
            <person name="Cheong K."/>
            <person name="Shin H.-S."/>
            <person name="Kim S.-B."/>
            <person name="Han K."/>
            <person name="Lee J."/>
            <person name="Park M."/>
            <person name="Lee H.-A."/>
            <person name="Lee H.-Y."/>
            <person name="Lee Y."/>
            <person name="Oh S."/>
            <person name="Lee J.H."/>
            <person name="Choi E."/>
            <person name="Choi E."/>
            <person name="Lee S.E."/>
            <person name="Jeon J."/>
            <person name="Kim H."/>
            <person name="Choi G."/>
            <person name="Song H."/>
            <person name="Lee J."/>
            <person name="Lee S.-C."/>
            <person name="Kwon J.-K."/>
            <person name="Lee H.-Y."/>
            <person name="Koo N."/>
            <person name="Hong Y."/>
            <person name="Kim R.W."/>
            <person name="Kang W.-H."/>
            <person name="Huh J.H."/>
            <person name="Kang B.-C."/>
            <person name="Yang T.-J."/>
            <person name="Lee Y.-H."/>
            <person name="Bennetzen J.L."/>
            <person name="Choi D."/>
        </authorList>
    </citation>
    <scope>NUCLEOTIDE SEQUENCE [LARGE SCALE GENOMIC DNA]</scope>
    <source>
        <strain evidence="3">cv. PBC81</strain>
    </source>
</reference>
<sequence length="113" mass="12912">MKGNKVRGTVGIVALKCSDKRHERTDEINAKLEELTKEIDKFDYVYVWAEMLQKEEENAMKKAIWRVPDLLFHQLIAMLSISSPYSPGGFLTCNFFNLLLGFSFILPVLRAGS</sequence>
<dbReference type="EMBL" id="MLFT02000004">
    <property type="protein sequence ID" value="PHT49627.1"/>
    <property type="molecule type" value="Genomic_DNA"/>
</dbReference>
<keyword evidence="3" id="KW-1185">Reference proteome</keyword>
<organism evidence="2 3">
    <name type="scientific">Capsicum baccatum</name>
    <name type="common">Peruvian pepper</name>
    <dbReference type="NCBI Taxonomy" id="33114"/>
    <lineage>
        <taxon>Eukaryota</taxon>
        <taxon>Viridiplantae</taxon>
        <taxon>Streptophyta</taxon>
        <taxon>Embryophyta</taxon>
        <taxon>Tracheophyta</taxon>
        <taxon>Spermatophyta</taxon>
        <taxon>Magnoliopsida</taxon>
        <taxon>eudicotyledons</taxon>
        <taxon>Gunneridae</taxon>
        <taxon>Pentapetalae</taxon>
        <taxon>asterids</taxon>
        <taxon>lamiids</taxon>
        <taxon>Solanales</taxon>
        <taxon>Solanaceae</taxon>
        <taxon>Solanoideae</taxon>
        <taxon>Capsiceae</taxon>
        <taxon>Capsicum</taxon>
    </lineage>
</organism>
<evidence type="ECO:0000256" key="1">
    <source>
        <dbReference type="SAM" id="Phobius"/>
    </source>
</evidence>
<keyword evidence="1" id="KW-1133">Transmembrane helix</keyword>
<accession>A0A2G2WWL3</accession>
<gene>
    <name evidence="2" type="ORF">CQW23_09374</name>
</gene>
<evidence type="ECO:0000313" key="3">
    <source>
        <dbReference type="Proteomes" id="UP000224567"/>
    </source>
</evidence>
<keyword evidence="1" id="KW-0812">Transmembrane</keyword>
<comment type="caution">
    <text evidence="2">The sequence shown here is derived from an EMBL/GenBank/DDBJ whole genome shotgun (WGS) entry which is preliminary data.</text>
</comment>
<keyword evidence="1" id="KW-0472">Membrane</keyword>
<evidence type="ECO:0000313" key="2">
    <source>
        <dbReference type="EMBL" id="PHT49627.1"/>
    </source>
</evidence>
<reference evidence="2 3" key="1">
    <citation type="journal article" date="2017" name="Genome Biol.">
        <title>New reference genome sequences of hot pepper reveal the massive evolution of plant disease-resistance genes by retroduplication.</title>
        <authorList>
            <person name="Kim S."/>
            <person name="Park J."/>
            <person name="Yeom S.I."/>
            <person name="Kim Y.M."/>
            <person name="Seo E."/>
            <person name="Kim K.T."/>
            <person name="Kim M.S."/>
            <person name="Lee J.M."/>
            <person name="Cheong K."/>
            <person name="Shin H.S."/>
            <person name="Kim S.B."/>
            <person name="Han K."/>
            <person name="Lee J."/>
            <person name="Park M."/>
            <person name="Lee H.A."/>
            <person name="Lee H.Y."/>
            <person name="Lee Y."/>
            <person name="Oh S."/>
            <person name="Lee J.H."/>
            <person name="Choi E."/>
            <person name="Choi E."/>
            <person name="Lee S.E."/>
            <person name="Jeon J."/>
            <person name="Kim H."/>
            <person name="Choi G."/>
            <person name="Song H."/>
            <person name="Lee J."/>
            <person name="Lee S.C."/>
            <person name="Kwon J.K."/>
            <person name="Lee H.Y."/>
            <person name="Koo N."/>
            <person name="Hong Y."/>
            <person name="Kim R.W."/>
            <person name="Kang W.H."/>
            <person name="Huh J.H."/>
            <person name="Kang B.C."/>
            <person name="Yang T.J."/>
            <person name="Lee Y.H."/>
            <person name="Bennetzen J.L."/>
            <person name="Choi D."/>
        </authorList>
    </citation>
    <scope>NUCLEOTIDE SEQUENCE [LARGE SCALE GENOMIC DNA]</scope>
    <source>
        <strain evidence="3">cv. PBC81</strain>
    </source>
</reference>